<dbReference type="OrthoDB" id="3725787at2"/>
<dbReference type="STRING" id="1610493.RPIT_14770"/>
<proteinExistence type="predicted"/>
<sequence length="245" mass="25893">MSWIARLKLLLGILVVVVIVAALTLLFNYRQNQVASIEASVEAPTSAIASSYGGVVVEQLVNPGDEVKAGQDLFVVNSPALQEAVARGVTPASTPAFTLDTDAGTVTYHAVSDGYLTDFVGFEGTFLNNGDRLASVVSQGNKAVRALFELNPFDYGRIEPGANVTIHLPDGSRADGEVAGVDVRREGSSTVTTVTVQSESLQDPEVELLTRRGTPVHAVMSLRDDGVLAGPSQALKDFLLKIGLR</sequence>
<gene>
    <name evidence="1" type="ORF">RPIT_14770</name>
</gene>
<evidence type="ECO:0000313" key="2">
    <source>
        <dbReference type="Proteomes" id="UP000188324"/>
    </source>
</evidence>
<protein>
    <submittedName>
        <fullName evidence="1">Uncharacterized protein</fullName>
    </submittedName>
</protein>
<dbReference type="Gene3D" id="2.40.50.100">
    <property type="match status" value="1"/>
</dbReference>
<dbReference type="SUPFAM" id="SSF51230">
    <property type="entry name" value="Single hybrid motif"/>
    <property type="match status" value="1"/>
</dbReference>
<dbReference type="AlphaFoldDB" id="A0A1Q2CIH2"/>
<dbReference type="Proteomes" id="UP000188324">
    <property type="component" value="Chromosome"/>
</dbReference>
<dbReference type="PANTHER" id="PTHR30386">
    <property type="entry name" value="MEMBRANE FUSION SUBUNIT OF EMRAB-TOLC MULTIDRUG EFFLUX PUMP"/>
    <property type="match status" value="1"/>
</dbReference>
<reference evidence="1 2" key="1">
    <citation type="journal article" date="2016" name="Int. J. Syst. Evol. Microbiol.">
        <title>Tessaracoccus flavus sp. nov., isolated from the drainage system of a lindane-producing factory.</title>
        <authorList>
            <person name="Kumari R."/>
            <person name="Singh P."/>
            <person name="Schumann P."/>
            <person name="Lal R."/>
        </authorList>
    </citation>
    <scope>NUCLEOTIDE SEQUENCE [LARGE SCALE GENOMIC DNA]</scope>
    <source>
        <strain evidence="1 2">RP1T</strain>
    </source>
</reference>
<dbReference type="EMBL" id="CP019605">
    <property type="protein sequence ID" value="AQP45911.1"/>
    <property type="molecule type" value="Genomic_DNA"/>
</dbReference>
<organism evidence="1 2">
    <name type="scientific">Tessaracoccus flavus</name>
    <dbReference type="NCBI Taxonomy" id="1610493"/>
    <lineage>
        <taxon>Bacteria</taxon>
        <taxon>Bacillati</taxon>
        <taxon>Actinomycetota</taxon>
        <taxon>Actinomycetes</taxon>
        <taxon>Propionibacteriales</taxon>
        <taxon>Propionibacteriaceae</taxon>
        <taxon>Tessaracoccus</taxon>
    </lineage>
</organism>
<keyword evidence="2" id="KW-1185">Reference proteome</keyword>
<dbReference type="RefSeq" id="WP_077344109.1">
    <property type="nucleotide sequence ID" value="NZ_CP019605.1"/>
</dbReference>
<accession>A0A1Q2CIH2</accession>
<name>A0A1Q2CIH2_9ACTN</name>
<dbReference type="InterPro" id="IPR050739">
    <property type="entry name" value="MFP"/>
</dbReference>
<dbReference type="InterPro" id="IPR011053">
    <property type="entry name" value="Single_hybrid_motif"/>
</dbReference>
<evidence type="ECO:0000313" key="1">
    <source>
        <dbReference type="EMBL" id="AQP45911.1"/>
    </source>
</evidence>
<dbReference type="KEGG" id="tfl:RPIT_14770"/>